<feature type="non-terminal residue" evidence="2">
    <location>
        <position position="122"/>
    </location>
</feature>
<feature type="non-terminal residue" evidence="2">
    <location>
        <position position="1"/>
    </location>
</feature>
<evidence type="ECO:0000313" key="2">
    <source>
        <dbReference type="EMBL" id="CAE8591918.1"/>
    </source>
</evidence>
<evidence type="ECO:0000256" key="1">
    <source>
        <dbReference type="SAM" id="MobiDB-lite"/>
    </source>
</evidence>
<reference evidence="2" key="1">
    <citation type="submission" date="2021-02" db="EMBL/GenBank/DDBJ databases">
        <authorList>
            <person name="Dougan E. K."/>
            <person name="Rhodes N."/>
            <person name="Thang M."/>
            <person name="Chan C."/>
        </authorList>
    </citation>
    <scope>NUCLEOTIDE SEQUENCE</scope>
</reference>
<dbReference type="Proteomes" id="UP000654075">
    <property type="component" value="Unassembled WGS sequence"/>
</dbReference>
<evidence type="ECO:0000313" key="3">
    <source>
        <dbReference type="Proteomes" id="UP000654075"/>
    </source>
</evidence>
<name>A0A813DVH3_POLGL</name>
<comment type="caution">
    <text evidence="2">The sequence shown here is derived from an EMBL/GenBank/DDBJ whole genome shotgun (WGS) entry which is preliminary data.</text>
</comment>
<dbReference type="AlphaFoldDB" id="A0A813DVH3"/>
<sequence length="122" mass="13148">ASAPGRQVHGVAHRLGAAPALHCARRLEPLSGSIAAFASGSGECPHTDLRLASWKPGLLRASALGSHEARQARIPPQRCLETPLQRVSLRHPTLAYPDSRRRLQRKPAAQTGTHKPSYPLSM</sequence>
<dbReference type="EMBL" id="CAJNNV010005318">
    <property type="protein sequence ID" value="CAE8591918.1"/>
    <property type="molecule type" value="Genomic_DNA"/>
</dbReference>
<organism evidence="2 3">
    <name type="scientific">Polarella glacialis</name>
    <name type="common">Dinoflagellate</name>
    <dbReference type="NCBI Taxonomy" id="89957"/>
    <lineage>
        <taxon>Eukaryota</taxon>
        <taxon>Sar</taxon>
        <taxon>Alveolata</taxon>
        <taxon>Dinophyceae</taxon>
        <taxon>Suessiales</taxon>
        <taxon>Suessiaceae</taxon>
        <taxon>Polarella</taxon>
    </lineage>
</organism>
<gene>
    <name evidence="2" type="ORF">PGLA1383_LOCUS10578</name>
</gene>
<proteinExistence type="predicted"/>
<feature type="region of interest" description="Disordered" evidence="1">
    <location>
        <begin position="65"/>
        <end position="122"/>
    </location>
</feature>
<accession>A0A813DVH3</accession>
<protein>
    <submittedName>
        <fullName evidence="2">Uncharacterized protein</fullName>
    </submittedName>
</protein>
<keyword evidence="3" id="KW-1185">Reference proteome</keyword>